<dbReference type="RefSeq" id="WP_190828670.1">
    <property type="nucleotide sequence ID" value="NZ_CAWPPI010000050.1"/>
</dbReference>
<dbReference type="EMBL" id="JACXAE010000050">
    <property type="protein sequence ID" value="MBD2773188.1"/>
    <property type="molecule type" value="Genomic_DNA"/>
</dbReference>
<dbReference type="Proteomes" id="UP000629098">
    <property type="component" value="Unassembled WGS sequence"/>
</dbReference>
<evidence type="ECO:0000256" key="1">
    <source>
        <dbReference type="SAM" id="MobiDB-lite"/>
    </source>
</evidence>
<evidence type="ECO:0000313" key="3">
    <source>
        <dbReference type="Proteomes" id="UP000629098"/>
    </source>
</evidence>
<protein>
    <submittedName>
        <fullName evidence="2">Uncharacterized protein</fullName>
    </submittedName>
</protein>
<dbReference type="AlphaFoldDB" id="A0A8J6XT06"/>
<keyword evidence="3" id="KW-1185">Reference proteome</keyword>
<gene>
    <name evidence="2" type="ORF">ICL16_14205</name>
</gene>
<reference evidence="2" key="1">
    <citation type="submission" date="2020-09" db="EMBL/GenBank/DDBJ databases">
        <title>Iningainema tapete sp. nov. (Scytonemataceae, Cyanobacteria) from greenhouses in central Florida (USA) produces two types of nodularin with biosynthetic potential for microcystin-LR and anabaenopeptins.</title>
        <authorList>
            <person name="Berthold D.E."/>
            <person name="Lefler F.W."/>
            <person name="Huang I.-S."/>
            <person name="Abdulla H."/>
            <person name="Zimba P.V."/>
            <person name="Laughinghouse H.D. IV."/>
        </authorList>
    </citation>
    <scope>NUCLEOTIDE SEQUENCE</scope>
    <source>
        <strain evidence="2">BLCCT55</strain>
    </source>
</reference>
<accession>A0A8J6XT06</accession>
<name>A0A8J6XT06_9CYAN</name>
<sequence length="224" mass="24781">MEFEKLGNNDPQKLTAINGKKGNGFTTNPKQMGSQALLPEAQTMLQGLFESNGLKWEPINMADPKFKDKVVAANKVAEVVRTNTAALPQMLKNVAMLMQGQVKLAEFYAASTQIVVDGKKCIDRATANAFLALADYQRYGQSLSQKVDRKIKALDAKYELIGELGEGKLQTSLKLIEAQKQAGEQRLEATEDLQKKRQDLLAATAIKRQKDKEYIRLGHLATAK</sequence>
<organism evidence="2 3">
    <name type="scientific">Iningainema tapete BLCC-T55</name>
    <dbReference type="NCBI Taxonomy" id="2748662"/>
    <lineage>
        <taxon>Bacteria</taxon>
        <taxon>Bacillati</taxon>
        <taxon>Cyanobacteriota</taxon>
        <taxon>Cyanophyceae</taxon>
        <taxon>Nostocales</taxon>
        <taxon>Scytonemataceae</taxon>
        <taxon>Iningainema tapete</taxon>
    </lineage>
</organism>
<feature type="region of interest" description="Disordered" evidence="1">
    <location>
        <begin position="1"/>
        <end position="32"/>
    </location>
</feature>
<evidence type="ECO:0000313" key="2">
    <source>
        <dbReference type="EMBL" id="MBD2773188.1"/>
    </source>
</evidence>
<comment type="caution">
    <text evidence="2">The sequence shown here is derived from an EMBL/GenBank/DDBJ whole genome shotgun (WGS) entry which is preliminary data.</text>
</comment>
<proteinExistence type="predicted"/>